<dbReference type="STRING" id="117157.SAMN04489717_4771"/>
<gene>
    <name evidence="2" type="ORF">SAMN04489717_4771</name>
</gene>
<reference evidence="2 3" key="1">
    <citation type="submission" date="2016-10" db="EMBL/GenBank/DDBJ databases">
        <authorList>
            <person name="de Groot N.N."/>
        </authorList>
    </citation>
    <scope>NUCLEOTIDE SEQUENCE [LARGE SCALE GENOMIC DNA]</scope>
    <source>
        <strain evidence="2 3">DSM 22024</strain>
    </source>
</reference>
<organism evidence="2 3">
    <name type="scientific">Actinopolymorpha singaporensis</name>
    <dbReference type="NCBI Taxonomy" id="117157"/>
    <lineage>
        <taxon>Bacteria</taxon>
        <taxon>Bacillati</taxon>
        <taxon>Actinomycetota</taxon>
        <taxon>Actinomycetes</taxon>
        <taxon>Propionibacteriales</taxon>
        <taxon>Actinopolymorphaceae</taxon>
        <taxon>Actinopolymorpha</taxon>
    </lineage>
</organism>
<protein>
    <submittedName>
        <fullName evidence="2">Uncharacterized protein</fullName>
    </submittedName>
</protein>
<proteinExistence type="predicted"/>
<dbReference type="OrthoDB" id="3826599at2"/>
<dbReference type="AlphaFoldDB" id="A0A1H1X197"/>
<name>A0A1H1X197_9ACTN</name>
<evidence type="ECO:0000313" key="2">
    <source>
        <dbReference type="EMBL" id="SDT03135.1"/>
    </source>
</evidence>
<dbReference type="EMBL" id="LT629732">
    <property type="protein sequence ID" value="SDT03135.1"/>
    <property type="molecule type" value="Genomic_DNA"/>
</dbReference>
<feature type="compositionally biased region" description="Basic and acidic residues" evidence="1">
    <location>
        <begin position="27"/>
        <end position="36"/>
    </location>
</feature>
<dbReference type="RefSeq" id="WP_157728773.1">
    <property type="nucleotide sequence ID" value="NZ_LT629732.1"/>
</dbReference>
<evidence type="ECO:0000313" key="3">
    <source>
        <dbReference type="Proteomes" id="UP000198983"/>
    </source>
</evidence>
<accession>A0A1H1X197</accession>
<evidence type="ECO:0000256" key="1">
    <source>
        <dbReference type="SAM" id="MobiDB-lite"/>
    </source>
</evidence>
<dbReference type="Proteomes" id="UP000198983">
    <property type="component" value="Chromosome I"/>
</dbReference>
<keyword evidence="3" id="KW-1185">Reference proteome</keyword>
<sequence>MATTPERLGHSGRLPTSYPDVGFLPLQHDRPPRPETEVGTEVITDADPEALTEALTQLDHRARDLASIHRPDRDPFRWHRRWGSLPWLGHDRPPLCVFCRRPWLCPPAAWAHAQLSTLRCSAPEHPRQEAP</sequence>
<feature type="region of interest" description="Disordered" evidence="1">
    <location>
        <begin position="1"/>
        <end position="38"/>
    </location>
</feature>